<dbReference type="Proteomes" id="UP000780721">
    <property type="component" value="Unassembled WGS sequence"/>
</dbReference>
<evidence type="ECO:0000313" key="1">
    <source>
        <dbReference type="EMBL" id="MBF1305258.1"/>
    </source>
</evidence>
<evidence type="ECO:0000313" key="2">
    <source>
        <dbReference type="Proteomes" id="UP000780721"/>
    </source>
</evidence>
<dbReference type="EMBL" id="JABZRB010000128">
    <property type="protein sequence ID" value="MBF1305258.1"/>
    <property type="molecule type" value="Genomic_DNA"/>
</dbReference>
<proteinExistence type="predicted"/>
<protein>
    <submittedName>
        <fullName evidence="1">Uncharacterized protein</fullName>
    </submittedName>
</protein>
<organism evidence="1 2">
    <name type="scientific">Oribacterium sinus</name>
    <dbReference type="NCBI Taxonomy" id="237576"/>
    <lineage>
        <taxon>Bacteria</taxon>
        <taxon>Bacillati</taxon>
        <taxon>Bacillota</taxon>
        <taxon>Clostridia</taxon>
        <taxon>Lachnospirales</taxon>
        <taxon>Lachnospiraceae</taxon>
        <taxon>Oribacterium</taxon>
    </lineage>
</organism>
<accession>A0A930H4G9</accession>
<sequence>MTEEALEQFYQENLEERLIQNIAKELHLSLEEAMDCYYKSRLAGMIQEGKEGVQYLDYRALTVFFMEMEKIDRKSE</sequence>
<comment type="caution">
    <text evidence="1">The sequence shown here is derived from an EMBL/GenBank/DDBJ whole genome shotgun (WGS) entry which is preliminary data.</text>
</comment>
<name>A0A930H4G9_9FIRM</name>
<dbReference type="AlphaFoldDB" id="A0A930H4G9"/>
<reference evidence="1" key="1">
    <citation type="submission" date="2020-04" db="EMBL/GenBank/DDBJ databases">
        <title>Deep metagenomics examines the oral microbiome during advanced dental caries in children, revealing novel taxa and co-occurrences with host molecules.</title>
        <authorList>
            <person name="Baker J.L."/>
            <person name="Morton J.T."/>
            <person name="Dinis M."/>
            <person name="Alvarez R."/>
            <person name="Tran N.C."/>
            <person name="Knight R."/>
            <person name="Edlund A."/>
        </authorList>
    </citation>
    <scope>NUCLEOTIDE SEQUENCE</scope>
    <source>
        <strain evidence="1">JCVI_48_bin.5</strain>
    </source>
</reference>
<gene>
    <name evidence="1" type="ORF">HXM91_05320</name>
</gene>